<dbReference type="Pfam" id="PF13685">
    <property type="entry name" value="Fe-ADH_2"/>
    <property type="match status" value="1"/>
</dbReference>
<evidence type="ECO:0000256" key="1">
    <source>
        <dbReference type="ARBA" id="ARBA00022490"/>
    </source>
</evidence>
<evidence type="ECO:0000256" key="3">
    <source>
        <dbReference type="ARBA" id="ARBA00022723"/>
    </source>
</evidence>
<keyword evidence="2" id="KW-0444">Lipid biosynthesis</keyword>
<accession>A0A3B0SZ17</accession>
<evidence type="ECO:0000256" key="6">
    <source>
        <dbReference type="ARBA" id="ARBA00023027"/>
    </source>
</evidence>
<dbReference type="PANTHER" id="PTHR43616">
    <property type="entry name" value="GLYCEROL DEHYDROGENASE"/>
    <property type="match status" value="1"/>
</dbReference>
<dbReference type="Gene3D" id="1.20.1090.10">
    <property type="entry name" value="Dehydroquinate synthase-like - alpha domain"/>
    <property type="match status" value="1"/>
</dbReference>
<keyword evidence="3" id="KW-0479">Metal-binding</keyword>
<evidence type="ECO:0000256" key="9">
    <source>
        <dbReference type="ARBA" id="ARBA00023264"/>
    </source>
</evidence>
<proteinExistence type="predicted"/>
<keyword evidence="7" id="KW-0443">Lipid metabolism</keyword>
<evidence type="ECO:0000256" key="4">
    <source>
        <dbReference type="ARBA" id="ARBA00022857"/>
    </source>
</evidence>
<reference evidence="10" key="1">
    <citation type="submission" date="2018-06" db="EMBL/GenBank/DDBJ databases">
        <authorList>
            <person name="Zhirakovskaya E."/>
        </authorList>
    </citation>
    <scope>NUCLEOTIDE SEQUENCE</scope>
</reference>
<organism evidence="10">
    <name type="scientific">hydrothermal vent metagenome</name>
    <dbReference type="NCBI Taxonomy" id="652676"/>
    <lineage>
        <taxon>unclassified sequences</taxon>
        <taxon>metagenomes</taxon>
        <taxon>ecological metagenomes</taxon>
    </lineage>
</organism>
<keyword evidence="4" id="KW-0521">NADP</keyword>
<keyword evidence="1" id="KW-0963">Cytoplasm</keyword>
<evidence type="ECO:0000256" key="5">
    <source>
        <dbReference type="ARBA" id="ARBA00023002"/>
    </source>
</evidence>
<dbReference type="PANTHER" id="PTHR43616:SF5">
    <property type="entry name" value="GLYCEROL DEHYDROGENASE 1"/>
    <property type="match status" value="1"/>
</dbReference>
<dbReference type="Gene3D" id="3.40.50.1970">
    <property type="match status" value="1"/>
</dbReference>
<dbReference type="InterPro" id="IPR016205">
    <property type="entry name" value="Glycerol_DH"/>
</dbReference>
<dbReference type="AlphaFoldDB" id="A0A3B0SZ17"/>
<dbReference type="GO" id="GO:0046872">
    <property type="term" value="F:metal ion binding"/>
    <property type="evidence" value="ECO:0007669"/>
    <property type="project" value="UniProtKB-KW"/>
</dbReference>
<dbReference type="GO" id="GO:0008654">
    <property type="term" value="P:phospholipid biosynthetic process"/>
    <property type="evidence" value="ECO:0007669"/>
    <property type="project" value="UniProtKB-KW"/>
</dbReference>
<dbReference type="EMBL" id="UOEM01000029">
    <property type="protein sequence ID" value="VAW11285.1"/>
    <property type="molecule type" value="Genomic_DNA"/>
</dbReference>
<keyword evidence="8" id="KW-0594">Phospholipid biosynthesis</keyword>
<dbReference type="SUPFAM" id="SSF56796">
    <property type="entry name" value="Dehydroquinate synthase-like"/>
    <property type="match status" value="1"/>
</dbReference>
<evidence type="ECO:0000256" key="2">
    <source>
        <dbReference type="ARBA" id="ARBA00022516"/>
    </source>
</evidence>
<sequence length="457" mass="49181">MSDRDYNGVLNALVAGRWESPGDGRPIGIPIENIVTRQTLEGRDAELIGALHGGKSVVVVSDPITHDILGRRIFSALSGGGAGLGKVTEFVWDEPRSSLEGVEFLRQKLAPAEVVIAVGSGTVNDSVKYATYLDGKAFSSFPTSPQTAYTTGTASISSGGVKKSLTAHFPKGVFIDLGVLAASPPRLIRSAFADVICRTTAQVDWLMSHMLFGTPYTPLPYALLAIDEADLIADAQNLLSGDMDSFGRLVRVCSLMGLGSVFVGSSHSGSMAEHSMSHYIDMFCGKAHPGTLHGEQVGVTTLICSALQNLILARDTPPVMAPTVIDEPAMVERYGAAMAPALIAQTRDKAIDKAGAARINEMWAKDWRGFAEPLRKVLLPYETLWDAMTQIGAARTGEELGLSPSFTREMVLHASDVRNRFTMLDVAGHSGLLEPFAQDIYMTERSRAETRRVEQQQ</sequence>
<protein>
    <submittedName>
        <fullName evidence="10">Uncharacterized protein</fullName>
    </submittedName>
</protein>
<keyword evidence="9" id="KW-1208">Phospholipid metabolism</keyword>
<evidence type="ECO:0000256" key="8">
    <source>
        <dbReference type="ARBA" id="ARBA00023209"/>
    </source>
</evidence>
<gene>
    <name evidence="10" type="ORF">MNBD_ALPHA09-934</name>
</gene>
<evidence type="ECO:0000256" key="7">
    <source>
        <dbReference type="ARBA" id="ARBA00023098"/>
    </source>
</evidence>
<dbReference type="InterPro" id="IPR032837">
    <property type="entry name" value="G1PDH"/>
</dbReference>
<evidence type="ECO:0000313" key="10">
    <source>
        <dbReference type="EMBL" id="VAW11285.1"/>
    </source>
</evidence>
<keyword evidence="6" id="KW-0520">NAD</keyword>
<keyword evidence="5" id="KW-0560">Oxidoreductase</keyword>
<name>A0A3B0SZ17_9ZZZZ</name>
<dbReference type="GO" id="GO:0016614">
    <property type="term" value="F:oxidoreductase activity, acting on CH-OH group of donors"/>
    <property type="evidence" value="ECO:0007669"/>
    <property type="project" value="InterPro"/>
</dbReference>